<dbReference type="Proteomes" id="UP000789359">
    <property type="component" value="Unassembled WGS sequence"/>
</dbReference>
<comment type="caution">
    <text evidence="2">The sequence shown here is derived from an EMBL/GenBank/DDBJ whole genome shotgun (WGS) entry which is preliminary data.</text>
</comment>
<keyword evidence="1" id="KW-0472">Membrane</keyword>
<keyword evidence="3" id="KW-1185">Reference proteome</keyword>
<reference evidence="2 3" key="1">
    <citation type="submission" date="2020-11" db="EMBL/GenBank/DDBJ databases">
        <authorList>
            <person name="Peeters C."/>
        </authorList>
    </citation>
    <scope>NUCLEOTIDE SEQUENCE [LARGE SCALE GENOMIC DNA]</scope>
    <source>
        <strain evidence="2 3">LMG 8286</strain>
    </source>
</reference>
<sequence>MDIKNFSLTDIVVIGVFAAIISSLSIPLFIKEPQNMDVKYAAIKINTILDEIDVYHSARARLSTISDLNLTIAPVILDKQVCLRVEYIDLTKIKFDINDTHQLCAMAWKASKHERTKDRIISKNLIYFF</sequence>
<name>A0ABM8Q4T1_9BACT</name>
<gene>
    <name evidence="2" type="ORF">LMG8286_00984</name>
</gene>
<evidence type="ECO:0000256" key="1">
    <source>
        <dbReference type="SAM" id="Phobius"/>
    </source>
</evidence>
<feature type="transmembrane region" description="Helical" evidence="1">
    <location>
        <begin position="6"/>
        <end position="30"/>
    </location>
</feature>
<protein>
    <recommendedName>
        <fullName evidence="4">Prepilin-type N-terminal cleavage/methylation domain-containing protein</fullName>
    </recommendedName>
</protein>
<evidence type="ECO:0000313" key="2">
    <source>
        <dbReference type="EMBL" id="CAD7287885.1"/>
    </source>
</evidence>
<evidence type="ECO:0008006" key="4">
    <source>
        <dbReference type="Google" id="ProtNLM"/>
    </source>
</evidence>
<proteinExistence type="predicted"/>
<dbReference type="EMBL" id="CAJHOE010000002">
    <property type="protein sequence ID" value="CAD7287885.1"/>
    <property type="molecule type" value="Genomic_DNA"/>
</dbReference>
<dbReference type="RefSeq" id="WP_230056766.1">
    <property type="nucleotide sequence ID" value="NZ_CAJHOE010000002.1"/>
</dbReference>
<keyword evidence="1" id="KW-0812">Transmembrane</keyword>
<accession>A0ABM8Q4T1</accession>
<evidence type="ECO:0000313" key="3">
    <source>
        <dbReference type="Proteomes" id="UP000789359"/>
    </source>
</evidence>
<keyword evidence="1" id="KW-1133">Transmembrane helix</keyword>
<organism evidence="2 3">
    <name type="scientific">Campylobacter suis</name>
    <dbReference type="NCBI Taxonomy" id="2790657"/>
    <lineage>
        <taxon>Bacteria</taxon>
        <taxon>Pseudomonadati</taxon>
        <taxon>Campylobacterota</taxon>
        <taxon>Epsilonproteobacteria</taxon>
        <taxon>Campylobacterales</taxon>
        <taxon>Campylobacteraceae</taxon>
        <taxon>Campylobacter</taxon>
    </lineage>
</organism>